<proteinExistence type="predicted"/>
<keyword evidence="2" id="KW-1185">Reference proteome</keyword>
<accession>A0AAN7V0V9</accession>
<evidence type="ECO:0000313" key="2">
    <source>
        <dbReference type="Proteomes" id="UP001305414"/>
    </source>
</evidence>
<evidence type="ECO:0000313" key="1">
    <source>
        <dbReference type="EMBL" id="KAK5635941.1"/>
    </source>
</evidence>
<dbReference type="EMBL" id="JAWHQM010000059">
    <property type="protein sequence ID" value="KAK5635941.1"/>
    <property type="molecule type" value="Genomic_DNA"/>
</dbReference>
<reference evidence="1 2" key="1">
    <citation type="submission" date="2023-10" db="EMBL/GenBank/DDBJ databases">
        <title>Draft genome sequence of Xylaria bambusicola isolate GMP-LS, the root and basal stem rot pathogen of sugarcane in Indonesia.</title>
        <authorList>
            <person name="Selvaraj P."/>
            <person name="Muralishankar V."/>
            <person name="Muruganantham S."/>
            <person name="Sp S."/>
            <person name="Haryani S."/>
            <person name="Lau K.J.X."/>
            <person name="Naqvi N.I."/>
        </authorList>
    </citation>
    <scope>NUCLEOTIDE SEQUENCE [LARGE SCALE GENOMIC DNA]</scope>
    <source>
        <strain evidence="1">GMP-LS</strain>
    </source>
</reference>
<gene>
    <name evidence="1" type="ORF">RRF57_011652</name>
</gene>
<comment type="caution">
    <text evidence="1">The sequence shown here is derived from an EMBL/GenBank/DDBJ whole genome shotgun (WGS) entry which is preliminary data.</text>
</comment>
<sequence>MPSIESIVLAYFPQRILPSIRHKHQHAILIKLQHDIFRGQRKRARDLETERIIHPFATVAQMYFFITAVYRPCPRYKLLLPPEFGGMRSSYVGGM</sequence>
<dbReference type="AlphaFoldDB" id="A0AAN7V0V9"/>
<dbReference type="Proteomes" id="UP001305414">
    <property type="component" value="Unassembled WGS sequence"/>
</dbReference>
<protein>
    <submittedName>
        <fullName evidence="1">Uncharacterized protein</fullName>
    </submittedName>
</protein>
<name>A0AAN7V0V9_9PEZI</name>
<organism evidence="1 2">
    <name type="scientific">Xylaria bambusicola</name>
    <dbReference type="NCBI Taxonomy" id="326684"/>
    <lineage>
        <taxon>Eukaryota</taxon>
        <taxon>Fungi</taxon>
        <taxon>Dikarya</taxon>
        <taxon>Ascomycota</taxon>
        <taxon>Pezizomycotina</taxon>
        <taxon>Sordariomycetes</taxon>
        <taxon>Xylariomycetidae</taxon>
        <taxon>Xylariales</taxon>
        <taxon>Xylariaceae</taxon>
        <taxon>Xylaria</taxon>
    </lineage>
</organism>